<evidence type="ECO:0000313" key="1">
    <source>
        <dbReference type="EMBL" id="MDR6867527.1"/>
    </source>
</evidence>
<gene>
    <name evidence="1" type="ORF">J2Y69_002131</name>
</gene>
<dbReference type="EMBL" id="JAVDUM010000009">
    <property type="protein sequence ID" value="MDR6867527.1"/>
    <property type="molecule type" value="Genomic_DNA"/>
</dbReference>
<comment type="caution">
    <text evidence="1">The sequence shown here is derived from an EMBL/GenBank/DDBJ whole genome shotgun (WGS) entry which is preliminary data.</text>
</comment>
<protein>
    <submittedName>
        <fullName evidence="1">Uncharacterized protein</fullName>
    </submittedName>
</protein>
<evidence type="ECO:0000313" key="2">
    <source>
        <dbReference type="Proteomes" id="UP001259347"/>
    </source>
</evidence>
<name>A0ABU1SD58_9MICO</name>
<sequence length="140" mass="15118">MKLRTYATVSDYNEVAEEEWPAEDEGTLTKRLRAASVEVEKLTRRSWYETDADGFPTDPEVSDAFTEATCAIAEYWALTDDPTGADAVDGAVKIGSVSLGTTSSSAENLSAIEKLQRRIGSRAIDILTNAGLIQSAVSHT</sequence>
<accession>A0ABU1SD58</accession>
<dbReference type="RefSeq" id="WP_310020422.1">
    <property type="nucleotide sequence ID" value="NZ_JAVDUM010000009.1"/>
</dbReference>
<organism evidence="1 2">
    <name type="scientific">Microbacterium resistens</name>
    <dbReference type="NCBI Taxonomy" id="156977"/>
    <lineage>
        <taxon>Bacteria</taxon>
        <taxon>Bacillati</taxon>
        <taxon>Actinomycetota</taxon>
        <taxon>Actinomycetes</taxon>
        <taxon>Micrococcales</taxon>
        <taxon>Microbacteriaceae</taxon>
        <taxon>Microbacterium</taxon>
    </lineage>
</organism>
<dbReference type="Proteomes" id="UP001259347">
    <property type="component" value="Unassembled WGS sequence"/>
</dbReference>
<keyword evidence="2" id="KW-1185">Reference proteome</keyword>
<reference evidence="1 2" key="1">
    <citation type="submission" date="2023-07" db="EMBL/GenBank/DDBJ databases">
        <title>Sorghum-associated microbial communities from plants grown in Nebraska, USA.</title>
        <authorList>
            <person name="Schachtman D."/>
        </authorList>
    </citation>
    <scope>NUCLEOTIDE SEQUENCE [LARGE SCALE GENOMIC DNA]</scope>
    <source>
        <strain evidence="1 2">2980</strain>
    </source>
</reference>
<proteinExistence type="predicted"/>